<dbReference type="Proteomes" id="UP000324241">
    <property type="component" value="Unassembled WGS sequence"/>
</dbReference>
<protein>
    <submittedName>
        <fullName evidence="1">Uncharacterized protein</fullName>
    </submittedName>
</protein>
<dbReference type="VEuPathDB" id="FungiDB:EYZ11_013205"/>
<organism evidence="1 2">
    <name type="scientific">Aspergillus tanneri</name>
    <dbReference type="NCBI Taxonomy" id="1220188"/>
    <lineage>
        <taxon>Eukaryota</taxon>
        <taxon>Fungi</taxon>
        <taxon>Dikarya</taxon>
        <taxon>Ascomycota</taxon>
        <taxon>Pezizomycotina</taxon>
        <taxon>Eurotiomycetes</taxon>
        <taxon>Eurotiomycetidae</taxon>
        <taxon>Eurotiales</taxon>
        <taxon>Aspergillaceae</taxon>
        <taxon>Aspergillus</taxon>
        <taxon>Aspergillus subgen. Circumdati</taxon>
    </lineage>
</organism>
<comment type="caution">
    <text evidence="1">The sequence shown here is derived from an EMBL/GenBank/DDBJ whole genome shotgun (WGS) entry which is preliminary data.</text>
</comment>
<dbReference type="AlphaFoldDB" id="A0A5M9MMJ5"/>
<evidence type="ECO:0000313" key="2">
    <source>
        <dbReference type="Proteomes" id="UP000324241"/>
    </source>
</evidence>
<dbReference type="GeneID" id="54330769"/>
<proteinExistence type="predicted"/>
<gene>
    <name evidence="1" type="ORF">ATNIH1004_008067</name>
</gene>
<sequence length="437" mass="49139">MLPNQRSGSKNIIDRRWDPGGVVSGRLGNSCWRTMGREPVLVVSGRAPFGIGRSTGIVRGGAGRQSTGTVWGTGVTSATHSVRGVSGKCATVRLRAAVFRARTPVECGDYLYTGYSKTFNQYGQEKEAIRVLPQALSYLLLAYLLVVRPFKQFLWIQMTKSLPEAEFLLFYDSRVSKAFSSRVLSRSLKNLTHKALGFRLGLHGWRHLAQAFIRYGLSEDPLAYSGNESDEEALGAEQMHHSKLTGLKIYGRQTFTLQNLTPDHQSSLIHFSQRWHEYLGLGPNQVILNELFYPQRPEASEPRIADGSTGAESRVTQVIFYPKQHLWSNSTTQGGLRHLHRWIESLLVNLIIIWEESTDETLSPRLVVVQIESLLNPRFYAFARELAQKGYLDRIIWDECHLISLAKGYRLVMHRVKQALALPVPMVFSSADPTATP</sequence>
<name>A0A5M9MMJ5_9EURO</name>
<evidence type="ECO:0000313" key="1">
    <source>
        <dbReference type="EMBL" id="KAA8646634.1"/>
    </source>
</evidence>
<dbReference type="OrthoDB" id="4510960at2759"/>
<reference evidence="1 2" key="1">
    <citation type="submission" date="2019-08" db="EMBL/GenBank/DDBJ databases">
        <title>The genome sequence of a newly discovered highly antifungal drug resistant Aspergillus species, Aspergillus tanneri NIH 1004.</title>
        <authorList>
            <person name="Mounaud S."/>
            <person name="Singh I."/>
            <person name="Joardar V."/>
            <person name="Pakala S."/>
            <person name="Pakala S."/>
            <person name="Venepally P."/>
            <person name="Chung J.K."/>
            <person name="Losada L."/>
            <person name="Nierman W.C."/>
        </authorList>
    </citation>
    <scope>NUCLEOTIDE SEQUENCE [LARGE SCALE GENOMIC DNA]</scope>
    <source>
        <strain evidence="1 2">NIH1004</strain>
    </source>
</reference>
<dbReference type="RefSeq" id="XP_033425995.1">
    <property type="nucleotide sequence ID" value="XM_033572680.1"/>
</dbReference>
<accession>A0A5M9MMJ5</accession>
<dbReference type="EMBL" id="QUQM01000007">
    <property type="protein sequence ID" value="KAA8646634.1"/>
    <property type="molecule type" value="Genomic_DNA"/>
</dbReference>